<evidence type="ECO:0000256" key="1">
    <source>
        <dbReference type="ARBA" id="ARBA00004651"/>
    </source>
</evidence>
<reference evidence="7" key="1">
    <citation type="journal article" date="2014" name="Int. J. Syst. Evol. Microbiol.">
        <title>Complete genome sequence of Corynebacterium casei LMG S-19264T (=DSM 44701T), isolated from a smear-ripened cheese.</title>
        <authorList>
            <consortium name="US DOE Joint Genome Institute (JGI-PGF)"/>
            <person name="Walter F."/>
            <person name="Albersmeier A."/>
            <person name="Kalinowski J."/>
            <person name="Ruckert C."/>
        </authorList>
    </citation>
    <scope>NUCLEOTIDE SEQUENCE</scope>
    <source>
        <strain evidence="7">CGMCC 1.15322</strain>
    </source>
</reference>
<organism evidence="7 8">
    <name type="scientific">Polaromonas eurypsychrophila</name>
    <dbReference type="NCBI Taxonomy" id="1614635"/>
    <lineage>
        <taxon>Bacteria</taxon>
        <taxon>Pseudomonadati</taxon>
        <taxon>Pseudomonadota</taxon>
        <taxon>Betaproteobacteria</taxon>
        <taxon>Burkholderiales</taxon>
        <taxon>Comamonadaceae</taxon>
        <taxon>Polaromonas</taxon>
    </lineage>
</organism>
<dbReference type="GO" id="GO:0005886">
    <property type="term" value="C:plasma membrane"/>
    <property type="evidence" value="ECO:0007669"/>
    <property type="project" value="UniProtKB-SubCell"/>
</dbReference>
<comment type="caution">
    <text evidence="7">The sequence shown here is derived from an EMBL/GenBank/DDBJ whole genome shotgun (WGS) entry which is preliminary data.</text>
</comment>
<evidence type="ECO:0000256" key="6">
    <source>
        <dbReference type="SAM" id="Phobius"/>
    </source>
</evidence>
<dbReference type="GO" id="GO:0022857">
    <property type="term" value="F:transmembrane transporter activity"/>
    <property type="evidence" value="ECO:0007669"/>
    <property type="project" value="InterPro"/>
</dbReference>
<dbReference type="AlphaFoldDB" id="A0A916WH66"/>
<evidence type="ECO:0000313" key="8">
    <source>
        <dbReference type="Proteomes" id="UP000620596"/>
    </source>
</evidence>
<evidence type="ECO:0000256" key="4">
    <source>
        <dbReference type="ARBA" id="ARBA00022989"/>
    </source>
</evidence>
<evidence type="ECO:0000313" key="7">
    <source>
        <dbReference type="EMBL" id="GGA96705.1"/>
    </source>
</evidence>
<feature type="transmembrane region" description="Helical" evidence="6">
    <location>
        <begin position="184"/>
        <end position="205"/>
    </location>
</feature>
<sequence>MFADMTQALAPTLSLTQLVFYGVGTIVGAGIYTIIGSAAGLAGTALWVSMLFAGAAAFLTALSYAELISMLPKAGAEYQFLKAAFPKAPLVSFLAGFLIALNAAATSATVSLAFAGYLRVFLEVPAPLTAFALLTICTTLNIAGLRQATWASIGMIIVEVGGLLLLIVMGLYKGDAADAITLPSFGDTPGIFAATALVFFVYIGFEDVANLSEESINPRRDVPRALLWSVAVTSLVYMLVVWAVFSVLGPDELAKSDSPLTTAGRAVAPWLGQTLAVTAMFATASTALISLVSISRLLFGMARDGDMPAALAKTLSQRKTPWVAALVLYSAAGVLLLLGEVKIIASISALGILLVFVGVHSAVIVLRFKEPDRERPFRGPLHMGRLPLLPPLGIVICLALMTQFEPIVYAVTGGAVLFGVVVYGVRRLRS</sequence>
<feature type="transmembrane region" description="Helical" evidence="6">
    <location>
        <begin position="124"/>
        <end position="143"/>
    </location>
</feature>
<dbReference type="Gene3D" id="1.20.1740.10">
    <property type="entry name" value="Amino acid/polyamine transporter I"/>
    <property type="match status" value="1"/>
</dbReference>
<dbReference type="EMBL" id="BMIG01000005">
    <property type="protein sequence ID" value="GGA96705.1"/>
    <property type="molecule type" value="Genomic_DNA"/>
</dbReference>
<dbReference type="PANTHER" id="PTHR42770">
    <property type="entry name" value="AMINO ACID TRANSPORTER-RELATED"/>
    <property type="match status" value="1"/>
</dbReference>
<feature type="transmembrane region" description="Helical" evidence="6">
    <location>
        <begin position="407"/>
        <end position="425"/>
    </location>
</feature>
<keyword evidence="4 6" id="KW-1133">Transmembrane helix</keyword>
<feature type="transmembrane region" description="Helical" evidence="6">
    <location>
        <begin position="90"/>
        <end position="118"/>
    </location>
</feature>
<proteinExistence type="predicted"/>
<name>A0A916WH66_9BURK</name>
<keyword evidence="2" id="KW-1003">Cell membrane</keyword>
<feature type="transmembrane region" description="Helical" evidence="6">
    <location>
        <begin position="270"/>
        <end position="299"/>
    </location>
</feature>
<gene>
    <name evidence="7" type="ORF">GCM10011496_17200</name>
</gene>
<evidence type="ECO:0000256" key="2">
    <source>
        <dbReference type="ARBA" id="ARBA00022475"/>
    </source>
</evidence>
<dbReference type="Pfam" id="PF13520">
    <property type="entry name" value="AA_permease_2"/>
    <property type="match status" value="1"/>
</dbReference>
<feature type="transmembrane region" description="Helical" evidence="6">
    <location>
        <begin position="344"/>
        <end position="366"/>
    </location>
</feature>
<feature type="transmembrane region" description="Helical" evidence="6">
    <location>
        <begin position="226"/>
        <end position="250"/>
    </location>
</feature>
<comment type="subcellular location">
    <subcellularLocation>
        <location evidence="1">Cell membrane</location>
        <topology evidence="1">Multi-pass membrane protein</topology>
    </subcellularLocation>
</comment>
<dbReference type="Proteomes" id="UP000620596">
    <property type="component" value="Unassembled WGS sequence"/>
</dbReference>
<reference evidence="7" key="2">
    <citation type="submission" date="2020-09" db="EMBL/GenBank/DDBJ databases">
        <authorList>
            <person name="Sun Q."/>
            <person name="Zhou Y."/>
        </authorList>
    </citation>
    <scope>NUCLEOTIDE SEQUENCE</scope>
    <source>
        <strain evidence="7">CGMCC 1.15322</strain>
    </source>
</reference>
<feature type="transmembrane region" description="Helical" evidence="6">
    <location>
        <begin position="150"/>
        <end position="172"/>
    </location>
</feature>
<evidence type="ECO:0000256" key="3">
    <source>
        <dbReference type="ARBA" id="ARBA00022692"/>
    </source>
</evidence>
<feature type="transmembrane region" description="Helical" evidence="6">
    <location>
        <begin position="320"/>
        <end position="338"/>
    </location>
</feature>
<evidence type="ECO:0000256" key="5">
    <source>
        <dbReference type="ARBA" id="ARBA00023136"/>
    </source>
</evidence>
<protein>
    <submittedName>
        <fullName evidence="7">Amino acid transporter</fullName>
    </submittedName>
</protein>
<accession>A0A916WH66</accession>
<dbReference type="PIRSF" id="PIRSF006060">
    <property type="entry name" value="AA_transporter"/>
    <property type="match status" value="1"/>
</dbReference>
<keyword evidence="8" id="KW-1185">Reference proteome</keyword>
<feature type="transmembrane region" description="Helical" evidence="6">
    <location>
        <begin position="47"/>
        <end position="69"/>
    </location>
</feature>
<feature type="transmembrane region" description="Helical" evidence="6">
    <location>
        <begin position="12"/>
        <end position="35"/>
    </location>
</feature>
<keyword evidence="3 6" id="KW-0812">Transmembrane</keyword>
<dbReference type="PANTHER" id="PTHR42770:SF11">
    <property type="entry name" value="INNER MEMBRANE TRANSPORT PROTEIN YBAT"/>
    <property type="match status" value="1"/>
</dbReference>
<feature type="transmembrane region" description="Helical" evidence="6">
    <location>
        <begin position="386"/>
        <end position="401"/>
    </location>
</feature>
<keyword evidence="5 6" id="KW-0472">Membrane</keyword>
<dbReference type="InterPro" id="IPR002293">
    <property type="entry name" value="AA/rel_permease1"/>
</dbReference>
<dbReference type="InterPro" id="IPR050367">
    <property type="entry name" value="APC_superfamily"/>
</dbReference>